<dbReference type="CDD" id="cd13565">
    <property type="entry name" value="PBP2_PstS"/>
    <property type="match status" value="1"/>
</dbReference>
<dbReference type="GO" id="GO:0043190">
    <property type="term" value="C:ATP-binding cassette (ABC) transporter complex"/>
    <property type="evidence" value="ECO:0007669"/>
    <property type="project" value="InterPro"/>
</dbReference>
<dbReference type="PANTHER" id="PTHR42996">
    <property type="entry name" value="PHOSPHATE-BINDING PROTEIN PSTS"/>
    <property type="match status" value="1"/>
</dbReference>
<dbReference type="EMBL" id="LSKU01000001">
    <property type="protein sequence ID" value="KXG42895.1"/>
    <property type="molecule type" value="Genomic_DNA"/>
</dbReference>
<feature type="chain" id="PRO_5007466241" description="Phosphate-binding protein" evidence="5">
    <location>
        <begin position="24"/>
        <end position="356"/>
    </location>
</feature>
<feature type="domain" description="PBP" evidence="6">
    <location>
        <begin position="40"/>
        <end position="323"/>
    </location>
</feature>
<feature type="signal peptide" evidence="5">
    <location>
        <begin position="1"/>
        <end position="23"/>
    </location>
</feature>
<dbReference type="RefSeq" id="WP_068722774.1">
    <property type="nucleotide sequence ID" value="NZ_LSKU01000001.1"/>
</dbReference>
<dbReference type="PIRSF" id="PIRSF002756">
    <property type="entry name" value="PstS"/>
    <property type="match status" value="1"/>
</dbReference>
<accession>A0A135L1N5</accession>
<dbReference type="Proteomes" id="UP000070352">
    <property type="component" value="Unassembled WGS sequence"/>
</dbReference>
<dbReference type="InterPro" id="IPR005673">
    <property type="entry name" value="ABC_phos-bd_PstS"/>
</dbReference>
<keyword evidence="5" id="KW-0732">Signal</keyword>
<comment type="caution">
    <text evidence="7">The sequence shown here is derived from an EMBL/GenBank/DDBJ whole genome shotgun (WGS) entry which is preliminary data.</text>
</comment>
<protein>
    <recommendedName>
        <fullName evidence="4">Phosphate-binding protein</fullName>
    </recommendedName>
</protein>
<dbReference type="PANTHER" id="PTHR42996:SF1">
    <property type="entry name" value="PHOSPHATE-BINDING PROTEIN PSTS"/>
    <property type="match status" value="1"/>
</dbReference>
<keyword evidence="3 4" id="KW-0592">Phosphate transport</keyword>
<sequence length="356" mass="38177">MNFKKLSLLFLSLVVIFTLGACAAQNQPNQQGGDAAGKGVLLNGAGSTFVNPLLQRMIPDYANAKGVKVNYQSIGSGGGIKQLIEKTVDFAASDAPMKEDEINQAGGNVLHIPVTLGGVAISYNLEGVDNLKLTPQILGEIYTGKITKWNDKKIADINLGVNLPDEAIKVTHRSDGSGTTYIFTSYLNAAVPEIWGENLVGKSIDWPVEGIGAKGNEGVAGQIQNEPGTIGYVELAYVIENKMPAVELQNKDGNFVAPTLETVSAAAAGAVANMPEDMKISLVNQPGANSYPIVGTTWLLVYENSPLDKERTQQVIDFLKYAVTEGQKFAEELQYAPLPKEIQDLDVKQLDKVQVK</sequence>
<keyword evidence="2 4" id="KW-0813">Transport</keyword>
<dbReference type="GO" id="GO:0042301">
    <property type="term" value="F:phosphate ion binding"/>
    <property type="evidence" value="ECO:0007669"/>
    <property type="project" value="InterPro"/>
</dbReference>
<dbReference type="GO" id="GO:0035435">
    <property type="term" value="P:phosphate ion transmembrane transport"/>
    <property type="evidence" value="ECO:0007669"/>
    <property type="project" value="InterPro"/>
</dbReference>
<evidence type="ECO:0000313" key="8">
    <source>
        <dbReference type="Proteomes" id="UP000070352"/>
    </source>
</evidence>
<dbReference type="Pfam" id="PF12849">
    <property type="entry name" value="PBP_like_2"/>
    <property type="match status" value="1"/>
</dbReference>
<dbReference type="PROSITE" id="PS51257">
    <property type="entry name" value="PROKAR_LIPOPROTEIN"/>
    <property type="match status" value="1"/>
</dbReference>
<evidence type="ECO:0000256" key="2">
    <source>
        <dbReference type="ARBA" id="ARBA00022448"/>
    </source>
</evidence>
<dbReference type="InterPro" id="IPR050962">
    <property type="entry name" value="Phosphate-bind_PstS"/>
</dbReference>
<comment type="similarity">
    <text evidence="1 4">Belongs to the PstS family.</text>
</comment>
<evidence type="ECO:0000256" key="3">
    <source>
        <dbReference type="ARBA" id="ARBA00022592"/>
    </source>
</evidence>
<dbReference type="AlphaFoldDB" id="A0A135L1N5"/>
<evidence type="ECO:0000256" key="4">
    <source>
        <dbReference type="PIRNR" id="PIRNR002756"/>
    </source>
</evidence>
<evidence type="ECO:0000256" key="1">
    <source>
        <dbReference type="ARBA" id="ARBA00008725"/>
    </source>
</evidence>
<dbReference type="InterPro" id="IPR024370">
    <property type="entry name" value="PBP_domain"/>
</dbReference>
<dbReference type="OrthoDB" id="9790048at2"/>
<dbReference type="NCBIfam" id="TIGR00975">
    <property type="entry name" value="3a0107s03"/>
    <property type="match status" value="1"/>
</dbReference>
<dbReference type="STRING" id="1413211.U473_01770"/>
<dbReference type="SUPFAM" id="SSF53850">
    <property type="entry name" value="Periplasmic binding protein-like II"/>
    <property type="match status" value="1"/>
</dbReference>
<keyword evidence="8" id="KW-1185">Reference proteome</keyword>
<name>A0A135L1N5_9BACI</name>
<evidence type="ECO:0000313" key="7">
    <source>
        <dbReference type="EMBL" id="KXG42895.1"/>
    </source>
</evidence>
<reference evidence="7 8" key="1">
    <citation type="submission" date="2016-02" db="EMBL/GenBank/DDBJ databases">
        <title>Draft Genome for Tepidibacillus decaturensis nov. sp. Strain Z9, an Anaerobic, Moderately Thermophilic and Heterotrophic Bacterium from Deep Subsurface of the Illinois Basin, USA.</title>
        <authorList>
            <person name="Dong Y."/>
            <person name="Chang J.Y."/>
            <person name="Sanford R."/>
            <person name="Fouke B.W."/>
        </authorList>
    </citation>
    <scope>NUCLEOTIDE SEQUENCE [LARGE SCALE GENOMIC DNA]</scope>
    <source>
        <strain evidence="7 8">Z9</strain>
    </source>
</reference>
<organism evidence="7 8">
    <name type="scientific">Tepidibacillus decaturensis</name>
    <dbReference type="NCBI Taxonomy" id="1413211"/>
    <lineage>
        <taxon>Bacteria</taxon>
        <taxon>Bacillati</taxon>
        <taxon>Bacillota</taxon>
        <taxon>Bacilli</taxon>
        <taxon>Bacillales</taxon>
        <taxon>Bacillaceae</taxon>
        <taxon>Tepidibacillus</taxon>
    </lineage>
</organism>
<proteinExistence type="inferred from homology"/>
<gene>
    <name evidence="7" type="ORF">U473_01770</name>
</gene>
<dbReference type="Gene3D" id="3.40.190.10">
    <property type="entry name" value="Periplasmic binding protein-like II"/>
    <property type="match status" value="2"/>
</dbReference>
<evidence type="ECO:0000256" key="5">
    <source>
        <dbReference type="SAM" id="SignalP"/>
    </source>
</evidence>
<evidence type="ECO:0000259" key="6">
    <source>
        <dbReference type="Pfam" id="PF12849"/>
    </source>
</evidence>